<sequence length="741" mass="83967">MSPSKQSDSLQATNQPRPPVPFQLTLYPPSLRPNQYYTPKEEEVSIEISTDEELDQDEKYPEEATRNIEQLIEESSDKGLFHAKLKRLEKESLRRFENKWTGIISKYSNINDERESDEIDLVTGDIITNNGHLHRLRSGDDDGKRRRRLTTFKLWKQHEDTRHDNATVRNRLRKQLDEKAAIKKERERNMRRMRIPSPSKSSSNSVLTSADSLRHVSPTKGQVPIGVDTDESPTKKRKIFIQQDSEISNSEYSETETNMSSDYSVDNGSEADNTVEEDESYEESSDGSEGDNEEESSDNEERQEAVSSSSSSSRKGNYFSQFSSSILNAPRLGLDEGPLSRSTPEPDLPSENKRASSPMKKRSGIEFGLIPMKHKPQPSKVKSKRFQQSRNDSSDNDNSIHNLSHLFLEHSSPKPNKVHNQDQRERDEIEPSPFLDQSSPLNSPAKNDDKHLDKNVLSLLKLQTLPPLTNRASCESFEEQISIVEEPYYFMGNISPSPASLSTLKIFNCCVTGCSFCTMNRKMYASHLIKHHSDILYQLGYPVELDTRRDSMATAEDVERQVTPSEKRTLLNEFPLRFEIPVSATSVYKCGKLVNKGDTSPCQMFFLHFEDLIKHQQRGECNCQTQIIFCPILGCGYMTDGGYEEWRNHLIDAGHCQIEHTRDDKRRSESNDVDAAKGHNGSSAADADDRDDDSDIEIVEVRTSTAFSDDASSNNSTRDSTSIASQNHNPPSSNPKNHTII</sequence>
<comment type="caution">
    <text evidence="2">The sequence shown here is derived from an EMBL/GenBank/DDBJ whole genome shotgun (WGS) entry which is preliminary data.</text>
</comment>
<dbReference type="Proteomes" id="UP000590412">
    <property type="component" value="Unassembled WGS sequence"/>
</dbReference>
<feature type="compositionally biased region" description="Polar residues" evidence="1">
    <location>
        <begin position="242"/>
        <end position="272"/>
    </location>
</feature>
<dbReference type="OrthoDB" id="2420608at2759"/>
<feature type="compositionally biased region" description="Basic residues" evidence="1">
    <location>
        <begin position="372"/>
        <end position="387"/>
    </location>
</feature>
<feature type="compositionally biased region" description="Low complexity" evidence="1">
    <location>
        <begin position="725"/>
        <end position="735"/>
    </location>
</feature>
<dbReference type="GO" id="GO:0046982">
    <property type="term" value="F:protein heterodimerization activity"/>
    <property type="evidence" value="ECO:0007669"/>
    <property type="project" value="InterPro"/>
</dbReference>
<evidence type="ECO:0000313" key="2">
    <source>
        <dbReference type="EMBL" id="KAF6048936.1"/>
    </source>
</evidence>
<dbReference type="GO" id="GO:0042393">
    <property type="term" value="F:histone binding"/>
    <property type="evidence" value="ECO:0007669"/>
    <property type="project" value="InterPro"/>
</dbReference>
<gene>
    <name evidence="2" type="ORF">FOB60_004319</name>
</gene>
<feature type="compositionally biased region" description="Acidic residues" evidence="1">
    <location>
        <begin position="686"/>
        <end position="698"/>
    </location>
</feature>
<proteinExistence type="predicted"/>
<protein>
    <submittedName>
        <fullName evidence="2">Centromere protein Scm3 family protein</fullName>
    </submittedName>
</protein>
<feature type="region of interest" description="Disordered" evidence="1">
    <location>
        <begin position="1"/>
        <end position="62"/>
    </location>
</feature>
<dbReference type="Gene3D" id="1.10.20.10">
    <property type="entry name" value="Histone, subunit A"/>
    <property type="match status" value="1"/>
</dbReference>
<name>A0A8X7TBA8_CANPA</name>
<dbReference type="GO" id="GO:0005634">
    <property type="term" value="C:nucleus"/>
    <property type="evidence" value="ECO:0007669"/>
    <property type="project" value="InterPro"/>
</dbReference>
<dbReference type="InterPro" id="IPR018465">
    <property type="entry name" value="Scm3/HJURP"/>
</dbReference>
<organism evidence="2 3">
    <name type="scientific">Candida parapsilosis</name>
    <name type="common">Yeast</name>
    <dbReference type="NCBI Taxonomy" id="5480"/>
    <lineage>
        <taxon>Eukaryota</taxon>
        <taxon>Fungi</taxon>
        <taxon>Dikarya</taxon>
        <taxon>Ascomycota</taxon>
        <taxon>Saccharomycotina</taxon>
        <taxon>Pichiomycetes</taxon>
        <taxon>Debaryomycetaceae</taxon>
        <taxon>Candida/Lodderomyces clade</taxon>
        <taxon>Candida</taxon>
    </lineage>
</organism>
<accession>A0A8X7TBA8</accession>
<feature type="compositionally biased region" description="Polar residues" evidence="1">
    <location>
        <begin position="314"/>
        <end position="327"/>
    </location>
</feature>
<evidence type="ECO:0000256" key="1">
    <source>
        <dbReference type="SAM" id="MobiDB-lite"/>
    </source>
</evidence>
<feature type="region of interest" description="Disordered" evidence="1">
    <location>
        <begin position="660"/>
        <end position="741"/>
    </location>
</feature>
<feature type="compositionally biased region" description="Polar residues" evidence="1">
    <location>
        <begin position="435"/>
        <end position="445"/>
    </location>
</feature>
<dbReference type="Pfam" id="PF10384">
    <property type="entry name" value="Scm3"/>
    <property type="match status" value="1"/>
</dbReference>
<feature type="compositionally biased region" description="Basic and acidic residues" evidence="1">
    <location>
        <begin position="660"/>
        <end position="677"/>
    </location>
</feature>
<feature type="region of interest" description="Disordered" evidence="1">
    <location>
        <begin position="184"/>
        <end position="450"/>
    </location>
</feature>
<feature type="compositionally biased region" description="Basic and acidic residues" evidence="1">
    <location>
        <begin position="419"/>
        <end position="429"/>
    </location>
</feature>
<evidence type="ECO:0000313" key="3">
    <source>
        <dbReference type="Proteomes" id="UP000590412"/>
    </source>
</evidence>
<feature type="compositionally biased region" description="Polar residues" evidence="1">
    <location>
        <begin position="1"/>
        <end position="15"/>
    </location>
</feature>
<feature type="compositionally biased region" description="Acidic residues" evidence="1">
    <location>
        <begin position="273"/>
        <end position="298"/>
    </location>
</feature>
<reference evidence="2" key="1">
    <citation type="submission" date="2020-03" db="EMBL/GenBank/DDBJ databases">
        <title>FDA dAtabase for Regulatory Grade micrObial Sequences (FDA-ARGOS): Supporting development and validation of Infectious Disease Dx tests.</title>
        <authorList>
            <person name="Campos J."/>
            <person name="Goldberg B."/>
            <person name="Tallon L."/>
            <person name="Sadzewicz L."/>
            <person name="Vavikolanu K."/>
            <person name="Mehta A."/>
            <person name="Aluvathingal J."/>
            <person name="Nadendla S."/>
            <person name="Nandy P."/>
            <person name="Geyer C."/>
            <person name="Yan Y."/>
            <person name="Sichtig H."/>
        </authorList>
    </citation>
    <scope>NUCLEOTIDE SEQUENCE [LARGE SCALE GENOMIC DNA]</scope>
    <source>
        <strain evidence="2">FDAARGOS_652</strain>
    </source>
</reference>
<feature type="compositionally biased region" description="Low complexity" evidence="1">
    <location>
        <begin position="195"/>
        <end position="209"/>
    </location>
</feature>
<dbReference type="EMBL" id="JABWAB010000006">
    <property type="protein sequence ID" value="KAF6048936.1"/>
    <property type="molecule type" value="Genomic_DNA"/>
</dbReference>
<feature type="compositionally biased region" description="Polar residues" evidence="1">
    <location>
        <begin position="702"/>
        <end position="724"/>
    </location>
</feature>
<dbReference type="AlphaFoldDB" id="A0A8X7TBA8"/>
<dbReference type="InterPro" id="IPR009072">
    <property type="entry name" value="Histone-fold"/>
</dbReference>